<gene>
    <name evidence="3" type="ORF">BST17_21135</name>
</gene>
<evidence type="ECO:0000313" key="4">
    <source>
        <dbReference type="Proteomes" id="UP000192366"/>
    </source>
</evidence>
<feature type="transmembrane region" description="Helical" evidence="1">
    <location>
        <begin position="32"/>
        <end position="56"/>
    </location>
</feature>
<evidence type="ECO:0000256" key="1">
    <source>
        <dbReference type="SAM" id="Phobius"/>
    </source>
</evidence>
<keyword evidence="4" id="KW-1185">Reference proteome</keyword>
<feature type="transmembrane region" description="Helical" evidence="1">
    <location>
        <begin position="76"/>
        <end position="100"/>
    </location>
</feature>
<dbReference type="STRING" id="564198.BST17_21135"/>
<keyword evidence="1" id="KW-0812">Transmembrane</keyword>
<reference evidence="3 4" key="1">
    <citation type="submission" date="2017-02" db="EMBL/GenBank/DDBJ databases">
        <title>The new phylogeny of genus Mycobacterium.</title>
        <authorList>
            <person name="Tortoli E."/>
            <person name="Trovato A."/>
            <person name="Cirillo D.M."/>
        </authorList>
    </citation>
    <scope>NUCLEOTIDE SEQUENCE [LARGE SCALE GENOMIC DNA]</scope>
    <source>
        <strain evidence="3 4">DSM 45578</strain>
    </source>
</reference>
<feature type="domain" description="DUF1206" evidence="2">
    <location>
        <begin position="32"/>
        <end position="97"/>
    </location>
</feature>
<feature type="transmembrane region" description="Helical" evidence="1">
    <location>
        <begin position="250"/>
        <end position="269"/>
    </location>
</feature>
<organism evidence="3 4">
    <name type="scientific">Mycolicibacterium bacteremicum</name>
    <name type="common">Mycobacterium bacteremicum</name>
    <dbReference type="NCBI Taxonomy" id="564198"/>
    <lineage>
        <taxon>Bacteria</taxon>
        <taxon>Bacillati</taxon>
        <taxon>Actinomycetota</taxon>
        <taxon>Actinomycetes</taxon>
        <taxon>Mycobacteriales</taxon>
        <taxon>Mycobacteriaceae</taxon>
        <taxon>Mycolicibacterium</taxon>
    </lineage>
</organism>
<accession>A0A1W9YSK0</accession>
<evidence type="ECO:0000259" key="2">
    <source>
        <dbReference type="Pfam" id="PF06724"/>
    </source>
</evidence>
<dbReference type="Proteomes" id="UP000192366">
    <property type="component" value="Unassembled WGS sequence"/>
</dbReference>
<comment type="caution">
    <text evidence="3">The sequence shown here is derived from an EMBL/GenBank/DDBJ whole genome shotgun (WGS) entry which is preliminary data.</text>
</comment>
<feature type="transmembrane region" description="Helical" evidence="1">
    <location>
        <begin position="204"/>
        <end position="230"/>
    </location>
</feature>
<name>A0A1W9YSK0_MYCBA</name>
<dbReference type="AlphaFoldDB" id="A0A1W9YSK0"/>
<keyword evidence="1" id="KW-0472">Membrane</keyword>
<protein>
    <recommendedName>
        <fullName evidence="2">DUF1206 domain-containing protein</fullName>
    </recommendedName>
</protein>
<dbReference type="EMBL" id="MVHJ01000022">
    <property type="protein sequence ID" value="ORA02937.1"/>
    <property type="molecule type" value="Genomic_DNA"/>
</dbReference>
<sequence>MLAVRSARGWRTFKGVVNRATESRTAETIARIGYPVSGILHLLIAYIIARIAFGFRGEADQTGALAILAGQRGGSVSLWVVAFGLFALAMWRLAEVVLGLHPGESAHAHMRDTPLLNRLKALGLAIAYLALAGAAVQFAIGVGRYGGERAAGLSARLMQTGSGKAVLVAIGVAVAVFGGYFVYKGASRKFLGDLTMPGGQVMTVLGLVGHVAEGIVLFAAGVSVIAASFLQDPARATGLDAAVRALGQTQYGQATLLAAAVGFAAYGLYSIALTRYSRM</sequence>
<proteinExistence type="predicted"/>
<dbReference type="Pfam" id="PF06724">
    <property type="entry name" value="DUF1206"/>
    <property type="match status" value="3"/>
</dbReference>
<dbReference type="InterPro" id="IPR009597">
    <property type="entry name" value="DUF1206"/>
</dbReference>
<keyword evidence="1" id="KW-1133">Transmembrane helix</keyword>
<evidence type="ECO:0000313" key="3">
    <source>
        <dbReference type="EMBL" id="ORA02937.1"/>
    </source>
</evidence>
<feature type="domain" description="DUF1206" evidence="2">
    <location>
        <begin position="208"/>
        <end position="276"/>
    </location>
</feature>
<feature type="domain" description="DUF1206" evidence="2">
    <location>
        <begin position="122"/>
        <end position="187"/>
    </location>
</feature>
<feature type="transmembrane region" description="Helical" evidence="1">
    <location>
        <begin position="121"/>
        <end position="145"/>
    </location>
</feature>
<feature type="transmembrane region" description="Helical" evidence="1">
    <location>
        <begin position="165"/>
        <end position="183"/>
    </location>
</feature>